<dbReference type="SUPFAM" id="SSF109604">
    <property type="entry name" value="HD-domain/PDEase-like"/>
    <property type="match status" value="1"/>
</dbReference>
<protein>
    <recommendedName>
        <fullName evidence="3">HD domain-containing protein</fullName>
    </recommendedName>
</protein>
<comment type="caution">
    <text evidence="1">The sequence shown here is derived from an EMBL/GenBank/DDBJ whole genome shotgun (WGS) entry which is preliminary data.</text>
</comment>
<dbReference type="AlphaFoldDB" id="A0A852W7A7"/>
<keyword evidence="2" id="KW-1185">Reference proteome</keyword>
<dbReference type="Proteomes" id="UP000549695">
    <property type="component" value="Unassembled WGS sequence"/>
</dbReference>
<gene>
    <name evidence="1" type="ORF">HDA37_005088</name>
</gene>
<dbReference type="Gene3D" id="1.10.3210.10">
    <property type="entry name" value="Hypothetical protein af1432"/>
    <property type="match status" value="1"/>
</dbReference>
<evidence type="ECO:0000313" key="1">
    <source>
        <dbReference type="EMBL" id="NYG04803.1"/>
    </source>
</evidence>
<name>A0A852W7A7_PSEA5</name>
<evidence type="ECO:0000313" key="2">
    <source>
        <dbReference type="Proteomes" id="UP000549695"/>
    </source>
</evidence>
<dbReference type="RefSeq" id="WP_218899381.1">
    <property type="nucleotide sequence ID" value="NZ_BAAAJZ010000004.1"/>
</dbReference>
<sequence length="185" mass="20274">MMVLDSARSVAERHLAEALPRRWNHVQGVATRAEVIGPHFDGGPVLVAACWLHDVGYAPNLGATRFHPLDGARALRDWGADDLMCGLVAFHSAAAHEADVLGLLDELRAFDDPKGLVRDLLWYLDMTTGPDGDRVSFDDRMAEVRERYPAEHYVSRALDGSMADRRGAVDRAESWLSSVGLAGQV</sequence>
<proteinExistence type="predicted"/>
<reference evidence="1 2" key="1">
    <citation type="submission" date="2020-07" db="EMBL/GenBank/DDBJ databases">
        <title>Sequencing the genomes of 1000 actinobacteria strains.</title>
        <authorList>
            <person name="Klenk H.-P."/>
        </authorList>
    </citation>
    <scope>NUCLEOTIDE SEQUENCE [LARGE SCALE GENOMIC DNA]</scope>
    <source>
        <strain evidence="1 2">DSM 44749</strain>
    </source>
</reference>
<dbReference type="EMBL" id="JACCCZ010000001">
    <property type="protein sequence ID" value="NYG04803.1"/>
    <property type="molecule type" value="Genomic_DNA"/>
</dbReference>
<evidence type="ECO:0008006" key="3">
    <source>
        <dbReference type="Google" id="ProtNLM"/>
    </source>
</evidence>
<organism evidence="1 2">
    <name type="scientific">Pseudonocardia alni</name>
    <name type="common">Amycolata alni</name>
    <dbReference type="NCBI Taxonomy" id="33907"/>
    <lineage>
        <taxon>Bacteria</taxon>
        <taxon>Bacillati</taxon>
        <taxon>Actinomycetota</taxon>
        <taxon>Actinomycetes</taxon>
        <taxon>Pseudonocardiales</taxon>
        <taxon>Pseudonocardiaceae</taxon>
        <taxon>Pseudonocardia</taxon>
    </lineage>
</organism>
<dbReference type="GeneID" id="98054752"/>
<accession>A0A852W7A7</accession>